<dbReference type="KEGG" id="emc:129327530"/>
<evidence type="ECO:0000256" key="1">
    <source>
        <dbReference type="ARBA" id="ARBA00022499"/>
    </source>
</evidence>
<protein>
    <submittedName>
        <fullName evidence="8">Transcriptional regulator QRICH1</fullName>
    </submittedName>
</protein>
<dbReference type="CTD" id="54870"/>
<keyword evidence="1" id="KW-1017">Isopeptide bond</keyword>
<dbReference type="InterPro" id="IPR057926">
    <property type="entry name" value="QRICH1_dom"/>
</dbReference>
<dbReference type="AlphaFoldDB" id="A0AA97J609"/>
<evidence type="ECO:0000256" key="4">
    <source>
        <dbReference type="SAM" id="MobiDB-lite"/>
    </source>
</evidence>
<dbReference type="Proteomes" id="UP001190640">
    <property type="component" value="Chromosome 4"/>
</dbReference>
<sequence length="774" mass="86620">MNNSLENTISFEEYIRVKARTIPQHRMKEFLDSLASKGPEALQEFQQTAATTTMVYQQGGNCIYTDSTEVAGSLLELACPVTTSVQQQTQQEQQIQVQQPQQVQVQVQVQQSPQQVSTQQLSPQLTVHQASEQPIQVQVQIQGQAQQQASQTIQGQALQSPSPSQLQAAQIQVQHVQTAQQIQGAEIQEEHIQHQQIQAQLVAGQAIAGGQQIQIQTVGALSPPPSQQGSPREGERRISTASVLQPVKKRKVDMPITVSYAISGQPVATVLAIPQGQQQSYVSLRPDLLTVDSAHLYSATGTITSPTGETWTIPVYSAQPRGDLQQQNITHIAIPQEAYNAVHVSGSPTALATVKLEDDKDKMVGGTSVVKNSHEEVVQTLANSLFPAQFMNGNIHIPVAVQAVAGTYQNTAQTVHIWDPQQQQQPTPQEQGQQQQQQLQVACAAQTVQVAEVEQQPQPQPSPELLLPHSLKPEEGLEVWKSWAQTKNAELEKESQNRLAPIGRRQLLRFQEDLISSAVAELNYGLCLMTREARNNEGEPYDPDVLYYIFLCIQKYLFENGRVDDIFSDLYYIRFTEWLHEVLKDVQPRLTPLGYVLPSHVTEEMLWECKQLGAHSPATLLTTLMFFNTKYFLLKTVDQHMKLAFSKVLRQTKKNPSNPKDKSTSIRYLKALGIHQAGQKVTDDMYAEQTENPENPLRCPIKLYDFYLFKCPQSVKGRNDTFYLTPEPVVAPNSPIWYSIQPISREQMEQMLTRILVIREIQEAIAVANVSTMH</sequence>
<dbReference type="Pfam" id="PF25561">
    <property type="entry name" value="QRICH1"/>
    <property type="match status" value="1"/>
</dbReference>
<accession>A0AA97J609</accession>
<name>A0AA97J609_EUBMA</name>
<keyword evidence="3" id="KW-0832">Ubl conjugation</keyword>
<evidence type="ECO:0000256" key="2">
    <source>
        <dbReference type="ARBA" id="ARBA00022553"/>
    </source>
</evidence>
<evidence type="ECO:0000313" key="8">
    <source>
        <dbReference type="RefSeq" id="XP_054832255.1"/>
    </source>
</evidence>
<dbReference type="PANTHER" id="PTHR45736">
    <property type="entry name" value="ZINC FINGER MYM-TYPE PROTEIN"/>
    <property type="match status" value="1"/>
</dbReference>
<keyword evidence="2" id="KW-0597">Phosphoprotein</keyword>
<reference evidence="8" key="1">
    <citation type="submission" date="2025-08" db="UniProtKB">
        <authorList>
            <consortium name="RefSeq"/>
        </authorList>
    </citation>
    <scope>IDENTIFICATION</scope>
    <source>
        <tissue evidence="8">Blood</tissue>
    </source>
</reference>
<dbReference type="InterPro" id="IPR021893">
    <property type="entry name" value="ZMYM2-like_C"/>
</dbReference>
<gene>
    <name evidence="8" type="primary">QRICH1</name>
</gene>
<evidence type="ECO:0000256" key="3">
    <source>
        <dbReference type="ARBA" id="ARBA00022843"/>
    </source>
</evidence>
<feature type="domain" description="ZMYM2-like/QRICH1 C-terminal" evidence="5">
    <location>
        <begin position="598"/>
        <end position="756"/>
    </location>
</feature>
<keyword evidence="7" id="KW-1185">Reference proteome</keyword>
<dbReference type="CDD" id="cd01671">
    <property type="entry name" value="CARD"/>
    <property type="match status" value="1"/>
</dbReference>
<dbReference type="PANTHER" id="PTHR45736:SF8">
    <property type="entry name" value="TRANSCRIPTIONAL REGULATOR QRICH1"/>
    <property type="match status" value="1"/>
</dbReference>
<proteinExistence type="predicted"/>
<dbReference type="InterPro" id="IPR051284">
    <property type="entry name" value="ZnF_MYMT-QRICH1"/>
</dbReference>
<dbReference type="GeneID" id="129327530"/>
<dbReference type="RefSeq" id="XP_054832255.1">
    <property type="nucleotide sequence ID" value="XM_054976280.1"/>
</dbReference>
<evidence type="ECO:0000259" key="5">
    <source>
        <dbReference type="Pfam" id="PF12012"/>
    </source>
</evidence>
<organism evidence="7 8">
    <name type="scientific">Eublepharis macularius</name>
    <name type="common">Leopard gecko</name>
    <name type="synonym">Cyrtodactylus macularius</name>
    <dbReference type="NCBI Taxonomy" id="481883"/>
    <lineage>
        <taxon>Eukaryota</taxon>
        <taxon>Metazoa</taxon>
        <taxon>Chordata</taxon>
        <taxon>Craniata</taxon>
        <taxon>Vertebrata</taxon>
        <taxon>Euteleostomi</taxon>
        <taxon>Lepidosauria</taxon>
        <taxon>Squamata</taxon>
        <taxon>Bifurcata</taxon>
        <taxon>Gekkota</taxon>
        <taxon>Eublepharidae</taxon>
        <taxon>Eublepharinae</taxon>
        <taxon>Eublepharis</taxon>
    </lineage>
</organism>
<feature type="region of interest" description="Disordered" evidence="4">
    <location>
        <begin position="220"/>
        <end position="239"/>
    </location>
</feature>
<evidence type="ECO:0000259" key="6">
    <source>
        <dbReference type="Pfam" id="PF25561"/>
    </source>
</evidence>
<feature type="domain" description="QRICH1-like" evidence="6">
    <location>
        <begin position="471"/>
        <end position="585"/>
    </location>
</feature>
<evidence type="ECO:0000313" key="7">
    <source>
        <dbReference type="Proteomes" id="UP001190640"/>
    </source>
</evidence>
<dbReference type="Pfam" id="PF12012">
    <property type="entry name" value="DUF3504"/>
    <property type="match status" value="1"/>
</dbReference>